<feature type="region of interest" description="Disordered" evidence="1">
    <location>
        <begin position="425"/>
        <end position="451"/>
    </location>
</feature>
<dbReference type="AlphaFoldDB" id="A0A9W9PHQ6"/>
<evidence type="ECO:0000313" key="2">
    <source>
        <dbReference type="EMBL" id="KAJ5243193.1"/>
    </source>
</evidence>
<evidence type="ECO:0000256" key="1">
    <source>
        <dbReference type="SAM" id="MobiDB-lite"/>
    </source>
</evidence>
<organism evidence="2 3">
    <name type="scientific">Penicillium citrinum</name>
    <dbReference type="NCBI Taxonomy" id="5077"/>
    <lineage>
        <taxon>Eukaryota</taxon>
        <taxon>Fungi</taxon>
        <taxon>Dikarya</taxon>
        <taxon>Ascomycota</taxon>
        <taxon>Pezizomycotina</taxon>
        <taxon>Eurotiomycetes</taxon>
        <taxon>Eurotiomycetidae</taxon>
        <taxon>Eurotiales</taxon>
        <taxon>Aspergillaceae</taxon>
        <taxon>Penicillium</taxon>
    </lineage>
</organism>
<reference evidence="2" key="1">
    <citation type="submission" date="2022-11" db="EMBL/GenBank/DDBJ databases">
        <authorList>
            <person name="Petersen C."/>
        </authorList>
    </citation>
    <scope>NUCLEOTIDE SEQUENCE</scope>
    <source>
        <strain evidence="2">IBT 23319</strain>
    </source>
</reference>
<feature type="compositionally biased region" description="Low complexity" evidence="1">
    <location>
        <begin position="425"/>
        <end position="442"/>
    </location>
</feature>
<feature type="region of interest" description="Disordered" evidence="1">
    <location>
        <begin position="1"/>
        <end position="37"/>
    </location>
</feature>
<reference evidence="2" key="2">
    <citation type="journal article" date="2023" name="IMA Fungus">
        <title>Comparative genomic study of the Penicillium genus elucidates a diverse pangenome and 15 lateral gene transfer events.</title>
        <authorList>
            <person name="Petersen C."/>
            <person name="Sorensen T."/>
            <person name="Nielsen M.R."/>
            <person name="Sondergaard T.E."/>
            <person name="Sorensen J.L."/>
            <person name="Fitzpatrick D.A."/>
            <person name="Frisvad J.C."/>
            <person name="Nielsen K.L."/>
        </authorList>
    </citation>
    <scope>NUCLEOTIDE SEQUENCE</scope>
    <source>
        <strain evidence="2">IBT 23319</strain>
    </source>
</reference>
<name>A0A9W9PHQ6_PENCI</name>
<dbReference type="Proteomes" id="UP001147733">
    <property type="component" value="Unassembled WGS sequence"/>
</dbReference>
<comment type="caution">
    <text evidence="2">The sequence shown here is derived from an EMBL/GenBank/DDBJ whole genome shotgun (WGS) entry which is preliminary data.</text>
</comment>
<sequence length="451" mass="50401">MQRERETVLPLRRGRSRRSASPSPEKAAKRRKVATSPGRFRITDDTDFARDDWDGRIKRCEERIKMGYAKETFEKQLNQLIEARDLKPSVMKQFPGKSWEVIQRLETLRAIQTYLKANDDPCKELPNVEAIMAAYEAGTLEWNDNATYWCQGKMIGGPSPFSFETFHILNTAENRGDGGFWVEGIYRLPMKQEVCKYRGPPSQTEWDMHVAMTVRLDASIDTDPTAKFDRMGLAFPEYELDFIDDTGSYMLTIFNDDMLRMMGSDAAVSVAPLKHLMGYHVFDAAGGFQFVTKIIAVQATIIGENEFGNDVYMAPWNTICCSVYDTNSNTPGGPADRLNGNWLRKTLFCATAPLGRPRLFAGLNKKDLMARDMVPKIRPQDRTPPEFIRPQADVAWRIDMMTGLYHPQPRLGIRGMVPPGGYIPPAAKAPAAGPATGPVAPAAGPPGPPAN</sequence>
<dbReference type="RefSeq" id="XP_056506197.1">
    <property type="nucleotide sequence ID" value="XM_056640440.1"/>
</dbReference>
<protein>
    <submittedName>
        <fullName evidence="2">Uncharacterized protein</fullName>
    </submittedName>
</protein>
<accession>A0A9W9PHQ6</accession>
<proteinExistence type="predicted"/>
<dbReference type="OrthoDB" id="4326688at2759"/>
<keyword evidence="3" id="KW-1185">Reference proteome</keyword>
<gene>
    <name evidence="2" type="ORF">N7469_001520</name>
</gene>
<dbReference type="GeneID" id="81379607"/>
<dbReference type="EMBL" id="JAPQKT010000001">
    <property type="protein sequence ID" value="KAJ5243193.1"/>
    <property type="molecule type" value="Genomic_DNA"/>
</dbReference>
<evidence type="ECO:0000313" key="3">
    <source>
        <dbReference type="Proteomes" id="UP001147733"/>
    </source>
</evidence>